<keyword evidence="4" id="KW-1185">Reference proteome</keyword>
<dbReference type="eggNOG" id="COG5184">
    <property type="taxonomic scope" value="Bacteria"/>
</dbReference>
<evidence type="ECO:0000313" key="4">
    <source>
        <dbReference type="Proteomes" id="UP000018004"/>
    </source>
</evidence>
<dbReference type="Pfam" id="PF19076">
    <property type="entry name" value="CshA_repeat"/>
    <property type="match status" value="1"/>
</dbReference>
<protein>
    <recommendedName>
        <fullName evidence="5">Gliding motility-associated C-terminal domain-containing protein</fullName>
    </recommendedName>
</protein>
<dbReference type="eggNOG" id="COG2931">
    <property type="taxonomic scope" value="Bacteria"/>
</dbReference>
<organism evidence="3 4">
    <name type="scientific">Flavobacterium limnosediminis JC2902</name>
    <dbReference type="NCBI Taxonomy" id="1341181"/>
    <lineage>
        <taxon>Bacteria</taxon>
        <taxon>Pseudomonadati</taxon>
        <taxon>Bacteroidota</taxon>
        <taxon>Flavobacteriia</taxon>
        <taxon>Flavobacteriales</taxon>
        <taxon>Flavobacteriaceae</taxon>
        <taxon>Flavobacterium</taxon>
    </lineage>
</organism>
<dbReference type="Pfam" id="PF17963">
    <property type="entry name" value="Big_9"/>
    <property type="match status" value="1"/>
</dbReference>
<evidence type="ECO:0008006" key="5">
    <source>
        <dbReference type="Google" id="ProtNLM"/>
    </source>
</evidence>
<dbReference type="Proteomes" id="UP000018004">
    <property type="component" value="Unassembled WGS sequence"/>
</dbReference>
<evidence type="ECO:0000259" key="2">
    <source>
        <dbReference type="Pfam" id="PF23237"/>
    </source>
</evidence>
<dbReference type="PATRIC" id="fig|1341181.4.peg.3009"/>
<feature type="domain" description="HYR-like" evidence="2">
    <location>
        <begin position="1170"/>
        <end position="1233"/>
    </location>
</feature>
<accession>V6SHP1</accession>
<dbReference type="RefSeq" id="WP_023580595.1">
    <property type="nucleotide sequence ID" value="NZ_AVGG01000024.1"/>
</dbReference>
<sequence>MKTQLHFNDLKILLLTIATLLFQDLEAQCTDSFIRPSDGFQLQGWSPRCHNGTDGEIRITGISSTVGSGNFTNQGYAVRILSGPGAPATLPMPSNAATFTVPGLAAGTYVLDIIDQCGGNSADKTVTLTNPPLNSTLTYSIFYLKEKITNTAVTGCGNTLKFKLDFKSSTTAGNVTHVFTNSTGNTMTFTKAINRSQAATANTYSMEITLPTAFFNGQNVTYTSSNQCGPLQGGTLTLPTTNDMVYGTPSIAETADPQDQCRIGYDIKVFRNFMTNPVTVTVEETANPGTTPLNFLGQPINPSTINLLHLNSAPMNMATIIPLGLKYNTDYTLTFTDACGLTVTKTMVQTVTPFNPTVSCITTPSIADVSGYFDDTAIIRFNSVAISSNAVGPLTLTINSGPSNYTTASGSGNPVTSGIIQYPYTITVGSPFSNEYIAKDNIRTFPTGSYNITITDACGKSSTSNYNVTCRRNHTITHSLQTCNTVTQENIGIKLNVPKALLGTRVSIYKADGSIAVTGIINSGNPFYYVASSTQGTLNVNLPNNTEYYFRYGGVNESGNITEPTQFGGVGALPRLQGGYLYEYRFRAELRPFRFEAIEACGTSATIRATGGTEPYTFSILDGTGNAQLFPNQSSASFSGLSVGTNYTVRVIDACGREFTQQFRVAPLPVPSLGTMAQPTCQTNSGSVTINNLPSDWTITKNPDNLTYSGTTTAFTINGLTPGSYTFSVRDNITLCAENQSLNVTINPVPACPITTNDNSDYTTGTPFTVNVLQNDTTGAAVNPATVSLALQSNSTNVVSNNGFILSMDILGEGTWSVNSTTGQITFQPFPAFTGTPSAIEYNVQDFSGNTSNNATITTDRLPIAVDDSNQYTQGIPVSVNIINNDTLGDNVDPSTISLVSVTINPNAPDFNTQIIQISVPNEGTWSVNTIAGTATFTPLAGFNGVPSAQQYRVKDFEGNLSNIAFIRLTPTCAFEITCPTFPTTTVACYENIPTATQLTEAEFEVLGNANGSIGNTPCGIIEITATNSPYLGCNTDVTRTYVITEYQDTNANGVRDAGENTILNTVNCTQTIRVNDTTAPVFNETLPTNLTLECNAGIPNPVTLTATDNCNSATVTFEEETTNGTCPGNSEIIRTWRTADACGNENTHIQTISILDTTPPVFTGNLPPNQTLECGNIPTAPTLTATDSCGEVTVTLEETEVEGSCKSRYELIRTWTATDACGNTATHTQTLNLNCHVKVFNAVSPDGDGNNDVFYLEGIECFQNNSVEIFNRWGAKVFETQGYDNTSNVFRGKSEGKNTVSKNEDLPTGTYFYILRYDFSADGLQSEKIEKTGYLYVVNN</sequence>
<dbReference type="Pfam" id="PF13585">
    <property type="entry name" value="CHU_C"/>
    <property type="match status" value="1"/>
</dbReference>
<evidence type="ECO:0000313" key="3">
    <source>
        <dbReference type="EMBL" id="ESU25777.1"/>
    </source>
</evidence>
<dbReference type="STRING" id="1341181.FLJC2902T_30600"/>
<evidence type="ECO:0000259" key="1">
    <source>
        <dbReference type="Pfam" id="PF19076"/>
    </source>
</evidence>
<feature type="domain" description="HYR-like" evidence="2">
    <location>
        <begin position="1087"/>
        <end position="1155"/>
    </location>
</feature>
<comment type="caution">
    <text evidence="3">The sequence shown here is derived from an EMBL/GenBank/DDBJ whole genome shotgun (WGS) entry which is preliminary data.</text>
</comment>
<dbReference type="OrthoDB" id="599464at2"/>
<feature type="domain" description="CshA" evidence="1">
    <location>
        <begin position="756"/>
        <end position="853"/>
    </location>
</feature>
<proteinExistence type="predicted"/>
<reference evidence="3 4" key="1">
    <citation type="submission" date="2013-08" db="EMBL/GenBank/DDBJ databases">
        <title>Flavobacterium limnosediminis JC2902 genome sequencing.</title>
        <authorList>
            <person name="Lee K."/>
            <person name="Yi H."/>
            <person name="Park S."/>
            <person name="Chun J."/>
        </authorList>
    </citation>
    <scope>NUCLEOTIDE SEQUENCE [LARGE SCALE GENOMIC DNA]</scope>
    <source>
        <strain evidence="3 4">JC2902</strain>
    </source>
</reference>
<dbReference type="NCBIfam" id="TIGR04225">
    <property type="entry name" value="CshA_fibril_rpt"/>
    <property type="match status" value="1"/>
</dbReference>
<dbReference type="EMBL" id="AVGG01000024">
    <property type="protein sequence ID" value="ESU25777.1"/>
    <property type="molecule type" value="Genomic_DNA"/>
</dbReference>
<dbReference type="InterPro" id="IPR057078">
    <property type="entry name" value="HYR-4C"/>
</dbReference>
<name>V6SHP1_9FLAO</name>
<gene>
    <name evidence="3" type="ORF">FLJC2902T_30600</name>
</gene>
<dbReference type="InterPro" id="IPR026395">
    <property type="entry name" value="CshA_fibril"/>
</dbReference>
<dbReference type="Pfam" id="PF23237">
    <property type="entry name" value="HYR_4C"/>
    <property type="match status" value="2"/>
</dbReference>